<dbReference type="Proteomes" id="UP000654075">
    <property type="component" value="Unassembled WGS sequence"/>
</dbReference>
<reference evidence="1" key="1">
    <citation type="submission" date="2021-02" db="EMBL/GenBank/DDBJ databases">
        <authorList>
            <person name="Dougan E. K."/>
            <person name="Rhodes N."/>
            <person name="Thang M."/>
            <person name="Chan C."/>
        </authorList>
    </citation>
    <scope>NUCLEOTIDE SEQUENCE</scope>
</reference>
<name>A0A813F3B0_POLGL</name>
<evidence type="ECO:0000313" key="2">
    <source>
        <dbReference type="Proteomes" id="UP000654075"/>
    </source>
</evidence>
<sequence length="145" mass="16489">MLLQCGRWSSRAGRRRRAPAGGRRMTLPRKFQRWRFQLWRLRKGARTVDHQWRPSPVGSAAELQMTSGRRRARAGRLLPSSSRLGERRRCGCPSTTMAHAVTICVHLALPTSCTRRKTFSSASLIRSSCRGLTSFGITRLTRRPT</sequence>
<proteinExistence type="predicted"/>
<dbReference type="EMBL" id="CAJNNV010024073">
    <property type="protein sequence ID" value="CAE8608874.1"/>
    <property type="molecule type" value="Genomic_DNA"/>
</dbReference>
<organism evidence="1 2">
    <name type="scientific">Polarella glacialis</name>
    <name type="common">Dinoflagellate</name>
    <dbReference type="NCBI Taxonomy" id="89957"/>
    <lineage>
        <taxon>Eukaryota</taxon>
        <taxon>Sar</taxon>
        <taxon>Alveolata</taxon>
        <taxon>Dinophyceae</taxon>
        <taxon>Suessiales</taxon>
        <taxon>Suessiaceae</taxon>
        <taxon>Polarella</taxon>
    </lineage>
</organism>
<gene>
    <name evidence="1" type="ORF">PGLA1383_LOCUS26704</name>
</gene>
<evidence type="ECO:0000313" key="1">
    <source>
        <dbReference type="EMBL" id="CAE8608874.1"/>
    </source>
</evidence>
<protein>
    <submittedName>
        <fullName evidence="1">Uncharacterized protein</fullName>
    </submittedName>
</protein>
<accession>A0A813F3B0</accession>
<comment type="caution">
    <text evidence="1">The sequence shown here is derived from an EMBL/GenBank/DDBJ whole genome shotgun (WGS) entry which is preliminary data.</text>
</comment>
<keyword evidence="2" id="KW-1185">Reference proteome</keyword>
<dbReference type="AlphaFoldDB" id="A0A813F3B0"/>